<dbReference type="PANTHER" id="PTHR45653">
    <property type="entry name" value="DEDICATOR OF CYTOKINESIS"/>
    <property type="match status" value="1"/>
</dbReference>
<dbReference type="PANTHER" id="PTHR45653:SF2">
    <property type="entry name" value="SH3 DOMAIN-CONTAINING PROTEIN"/>
    <property type="match status" value="1"/>
</dbReference>
<dbReference type="KEGG" id="dfa:DFA_00241"/>
<dbReference type="GO" id="GO:0005886">
    <property type="term" value="C:plasma membrane"/>
    <property type="evidence" value="ECO:0007669"/>
    <property type="project" value="TreeGrafter"/>
</dbReference>
<evidence type="ECO:0000313" key="4">
    <source>
        <dbReference type="Proteomes" id="UP000007797"/>
    </source>
</evidence>
<sequence>MNICDMNSAATYLRQQGTFYQKINESELVFEEYFRVGYYGKRFPASIQNREFIYKGNEFERLSDFITKTLDKWPKAELLKSTETPSKEVMESDGMHVLITSVNVSSMAEAQKRQSLNLNGSDGAFAGGKKRVPQRVQQFNARTKVNVFLYSKPFKKQANRSSTNEFEDLWLNNHYLVCETPFPCTERRSLVVDRISVEVSPIENALNSIVQKNEELLARIDRYQQNQNENINPLTMTLNGIIDASVNGGVSRYELFLTEPYLSKHPENKHIADCLRVSMDQQIVVLEKALKLHGTLINSSMAAMQEKLESIFNTMKSEKTAKYMYNN</sequence>
<dbReference type="Pfam" id="PF20422">
    <property type="entry name" value="DHR-2_Lobe_B"/>
    <property type="match status" value="1"/>
</dbReference>
<dbReference type="AlphaFoldDB" id="F4PY03"/>
<evidence type="ECO:0000256" key="1">
    <source>
        <dbReference type="PROSITE-ProRule" id="PRU00984"/>
    </source>
</evidence>
<dbReference type="GeneID" id="14871488"/>
<dbReference type="EMBL" id="GL883014">
    <property type="protein sequence ID" value="EGG19663.1"/>
    <property type="molecule type" value="Genomic_DNA"/>
</dbReference>
<comment type="similarity">
    <text evidence="1">Belongs to the DOCK family.</text>
</comment>
<keyword evidence="4" id="KW-1185">Reference proteome</keyword>
<dbReference type="STRING" id="1054147.F4PY03"/>
<evidence type="ECO:0000313" key="3">
    <source>
        <dbReference type="EMBL" id="EGG19663.1"/>
    </source>
</evidence>
<feature type="domain" description="DOCKER" evidence="2">
    <location>
        <begin position="1"/>
        <end position="327"/>
    </location>
</feature>
<reference evidence="4" key="1">
    <citation type="journal article" date="2011" name="Genome Res.">
        <title>Phylogeny-wide analysis of social amoeba genomes highlights ancient origins for complex intercellular communication.</title>
        <authorList>
            <person name="Heidel A.J."/>
            <person name="Lawal H.M."/>
            <person name="Felder M."/>
            <person name="Schilde C."/>
            <person name="Helps N.R."/>
            <person name="Tunggal B."/>
            <person name="Rivero F."/>
            <person name="John U."/>
            <person name="Schleicher M."/>
            <person name="Eichinger L."/>
            <person name="Platzer M."/>
            <person name="Noegel A.A."/>
            <person name="Schaap P."/>
            <person name="Gloeckner G."/>
        </authorList>
    </citation>
    <scope>NUCLEOTIDE SEQUENCE [LARGE SCALE GENOMIC DNA]</scope>
    <source>
        <strain evidence="4">SH3</strain>
    </source>
</reference>
<name>F4PY03_CACFS</name>
<accession>F4PY03</accession>
<dbReference type="InterPro" id="IPR027357">
    <property type="entry name" value="DOCKER_dom"/>
</dbReference>
<dbReference type="Gene3D" id="1.20.58.740">
    <property type="match status" value="1"/>
</dbReference>
<dbReference type="Pfam" id="PF20421">
    <property type="entry name" value="DHR-2_Lobe_C"/>
    <property type="match status" value="1"/>
</dbReference>
<dbReference type="GO" id="GO:0005737">
    <property type="term" value="C:cytoplasm"/>
    <property type="evidence" value="ECO:0007669"/>
    <property type="project" value="TreeGrafter"/>
</dbReference>
<dbReference type="GO" id="GO:0031267">
    <property type="term" value="F:small GTPase binding"/>
    <property type="evidence" value="ECO:0007669"/>
    <property type="project" value="TreeGrafter"/>
</dbReference>
<proteinExistence type="inferred from homology"/>
<evidence type="ECO:0000259" key="2">
    <source>
        <dbReference type="PROSITE" id="PS51651"/>
    </source>
</evidence>
<dbReference type="CDD" id="cd11684">
    <property type="entry name" value="DHR2_DOCK"/>
    <property type="match status" value="1"/>
</dbReference>
<dbReference type="Proteomes" id="UP000007797">
    <property type="component" value="Unassembled WGS sequence"/>
</dbReference>
<dbReference type="OrthoDB" id="18896at2759"/>
<dbReference type="InterPro" id="IPR046773">
    <property type="entry name" value="DOCKER_Lobe_C"/>
</dbReference>
<dbReference type="InterPro" id="IPR043162">
    <property type="entry name" value="DOCK_C_lobe_C"/>
</dbReference>
<dbReference type="GO" id="GO:0007264">
    <property type="term" value="P:small GTPase-mediated signal transduction"/>
    <property type="evidence" value="ECO:0007669"/>
    <property type="project" value="InterPro"/>
</dbReference>
<gene>
    <name evidence="3" type="ORF">DFA_00241</name>
</gene>
<dbReference type="InterPro" id="IPR046770">
    <property type="entry name" value="DOCKER_Lobe_B"/>
</dbReference>
<dbReference type="RefSeq" id="XP_004357957.1">
    <property type="nucleotide sequence ID" value="XM_004357900.1"/>
</dbReference>
<organism evidence="3 4">
    <name type="scientific">Cavenderia fasciculata</name>
    <name type="common">Slime mold</name>
    <name type="synonym">Dictyostelium fasciculatum</name>
    <dbReference type="NCBI Taxonomy" id="261658"/>
    <lineage>
        <taxon>Eukaryota</taxon>
        <taxon>Amoebozoa</taxon>
        <taxon>Evosea</taxon>
        <taxon>Eumycetozoa</taxon>
        <taxon>Dictyostelia</taxon>
        <taxon>Acytosteliales</taxon>
        <taxon>Cavenderiaceae</taxon>
        <taxon>Cavenderia</taxon>
    </lineage>
</organism>
<protein>
    <submittedName>
        <fullName evidence="3">SH3 domain-containing protein</fullName>
    </submittedName>
</protein>
<dbReference type="InterPro" id="IPR026791">
    <property type="entry name" value="DOCK"/>
</dbReference>
<dbReference type="PROSITE" id="PS51651">
    <property type="entry name" value="DOCKER"/>
    <property type="match status" value="1"/>
</dbReference>
<dbReference type="GO" id="GO:0005085">
    <property type="term" value="F:guanyl-nucleotide exchange factor activity"/>
    <property type="evidence" value="ECO:0007669"/>
    <property type="project" value="InterPro"/>
</dbReference>